<comment type="caution">
    <text evidence="2">The sequence shown here is derived from an EMBL/GenBank/DDBJ whole genome shotgun (WGS) entry which is preliminary data.</text>
</comment>
<sequence>MFRDQGQPSLSEGHSLHASRPSGLYAQAQSGDDTPFRKQACTEYTRWVFCKLFRRHRERHLACPTRMHGSRPLSFQGFILNHGLLPPPYHLFGRDTGIDPSLMLNHWFEVFLHENSVSTKFLVNTLDIEEFSSNGSLVRLQNHYESGFLLIAQIFCNDDGQLIVTFQKCVFDMGSLSTHVEEETSDEESFDPIPKTPKNTDDEGNGEENLGTNVGREEGQDEEDEADELYRYININLGRGIQLGDVHSTQEVEVSHVTLTPVNPDGQQQSSSVSSQFVTSMLNPTPDAGMESIFETTSQMDVQTPTSRMNKAVKVAVQIQSDHLRDEAQKENDEFLKTIDENMQKIIKEQVKEQVNVQVSKILPNIEQTVNEQLKAKVLTRSSNSSKTSYAVATDLSEIELKKILIEKMEGNKSIQRSNEQRNLYKALVEAYESDNIILDTYGDTVTLKRRRDDDADKDEEPRAGSYLGSKRRREGKEHESASAPKEKATRSAGKSTQGSKYRQTSESESATPEEPTQTTFEMEEPSHPEFETGADDQQLVQSSQHPKYELAKQSDSRSSFNELMDTPVDFSNFLMNRLKVDTLTPKLLAGPTYELMKGSCKSLVELEFLLEEVYKATTDQLDWVNPEGQQYPHNLLKPLPLIPNNRGHRVIPFDHFINNDLEYFRVGASSRKTMWIQEPIGYDKHALWGIFHWGHKRQQFYGFIVNRESARDVYSKRRIIAVTELKIVEWHNYKNLDWITMRKLTNLTVEERFAFNVSLRMFTRSIVIQRRVEDLQLGVESYQKKLNLTKPNTYRSDLQSGGKVTKDKAAAMIQAIDKRIKTRRIMRSLERAPGTITPWGLALTPLPALWYRRKYYDDGVGGRVAKPTPR</sequence>
<reference evidence="2" key="1">
    <citation type="journal article" date="2019" name="Sci. Rep.">
        <title>Draft genome of Tanacetum cinerariifolium, the natural source of mosquito coil.</title>
        <authorList>
            <person name="Yamashiro T."/>
            <person name="Shiraishi A."/>
            <person name="Satake H."/>
            <person name="Nakayama K."/>
        </authorList>
    </citation>
    <scope>NUCLEOTIDE SEQUENCE</scope>
</reference>
<feature type="region of interest" description="Disordered" evidence="1">
    <location>
        <begin position="451"/>
        <end position="560"/>
    </location>
</feature>
<evidence type="ECO:0000256" key="1">
    <source>
        <dbReference type="SAM" id="MobiDB-lite"/>
    </source>
</evidence>
<protein>
    <submittedName>
        <fullName evidence="2">Uncharacterized protein</fullName>
    </submittedName>
</protein>
<feature type="compositionally biased region" description="Basic and acidic residues" evidence="1">
    <location>
        <begin position="451"/>
        <end position="463"/>
    </location>
</feature>
<evidence type="ECO:0000313" key="2">
    <source>
        <dbReference type="EMBL" id="GEU65322.1"/>
    </source>
</evidence>
<organism evidence="2">
    <name type="scientific">Tanacetum cinerariifolium</name>
    <name type="common">Dalmatian daisy</name>
    <name type="synonym">Chrysanthemum cinerariifolium</name>
    <dbReference type="NCBI Taxonomy" id="118510"/>
    <lineage>
        <taxon>Eukaryota</taxon>
        <taxon>Viridiplantae</taxon>
        <taxon>Streptophyta</taxon>
        <taxon>Embryophyta</taxon>
        <taxon>Tracheophyta</taxon>
        <taxon>Spermatophyta</taxon>
        <taxon>Magnoliopsida</taxon>
        <taxon>eudicotyledons</taxon>
        <taxon>Gunneridae</taxon>
        <taxon>Pentapetalae</taxon>
        <taxon>asterids</taxon>
        <taxon>campanulids</taxon>
        <taxon>Asterales</taxon>
        <taxon>Asteraceae</taxon>
        <taxon>Asteroideae</taxon>
        <taxon>Anthemideae</taxon>
        <taxon>Anthemidinae</taxon>
        <taxon>Tanacetum</taxon>
    </lineage>
</organism>
<dbReference type="AlphaFoldDB" id="A0A6L2LY44"/>
<feature type="compositionally biased region" description="Polar residues" evidence="1">
    <location>
        <begin position="493"/>
        <end position="503"/>
    </location>
</feature>
<feature type="compositionally biased region" description="Basic and acidic residues" evidence="1">
    <location>
        <begin position="547"/>
        <end position="556"/>
    </location>
</feature>
<proteinExistence type="predicted"/>
<accession>A0A6L2LY44</accession>
<name>A0A6L2LY44_TANCI</name>
<dbReference type="EMBL" id="BKCJ010005178">
    <property type="protein sequence ID" value="GEU65322.1"/>
    <property type="molecule type" value="Genomic_DNA"/>
</dbReference>
<feature type="compositionally biased region" description="Low complexity" evidence="1">
    <location>
        <begin position="505"/>
        <end position="520"/>
    </location>
</feature>
<feature type="region of interest" description="Disordered" evidence="1">
    <location>
        <begin position="180"/>
        <end position="224"/>
    </location>
</feature>
<feature type="compositionally biased region" description="Basic and acidic residues" evidence="1">
    <location>
        <begin position="475"/>
        <end position="490"/>
    </location>
</feature>
<gene>
    <name evidence="2" type="ORF">Tci_037300</name>
</gene>